<evidence type="ECO:0000256" key="12">
    <source>
        <dbReference type="ARBA" id="ARBA00049285"/>
    </source>
</evidence>
<dbReference type="InterPro" id="IPR017926">
    <property type="entry name" value="GATASE"/>
</dbReference>
<dbReference type="PRINTS" id="PR00099">
    <property type="entry name" value="CPSGATASE"/>
</dbReference>
<evidence type="ECO:0000256" key="13">
    <source>
        <dbReference type="HAMAP-Rule" id="MF_01209"/>
    </source>
</evidence>
<dbReference type="NCBIfam" id="NF009475">
    <property type="entry name" value="PRK12838.1"/>
    <property type="match status" value="1"/>
</dbReference>
<evidence type="ECO:0000256" key="7">
    <source>
        <dbReference type="ARBA" id="ARBA00022741"/>
    </source>
</evidence>
<gene>
    <name evidence="13 16" type="primary">carA</name>
    <name evidence="16" type="ORF">N5I87_09675</name>
    <name evidence="15" type="ORF">N5J06_22210</name>
</gene>
<name>A0AAE3I2F6_9RALS</name>
<dbReference type="Proteomes" id="UP001164420">
    <property type="component" value="Unassembled WGS sequence"/>
</dbReference>
<evidence type="ECO:0000313" key="17">
    <source>
        <dbReference type="Proteomes" id="UP001164374"/>
    </source>
</evidence>
<comment type="catalytic activity">
    <reaction evidence="12 13">
        <text>L-glutamine + H2O = L-glutamate + NH4(+)</text>
        <dbReference type="Rhea" id="RHEA:15889"/>
        <dbReference type="ChEBI" id="CHEBI:15377"/>
        <dbReference type="ChEBI" id="CHEBI:28938"/>
        <dbReference type="ChEBI" id="CHEBI:29985"/>
        <dbReference type="ChEBI" id="CHEBI:58359"/>
    </reaction>
</comment>
<evidence type="ECO:0000256" key="1">
    <source>
        <dbReference type="ARBA" id="ARBA00004812"/>
    </source>
</evidence>
<evidence type="ECO:0000256" key="9">
    <source>
        <dbReference type="ARBA" id="ARBA00022962"/>
    </source>
</evidence>
<keyword evidence="6 13" id="KW-0028">Amino-acid biosynthesis</keyword>
<feature type="binding site" evidence="13">
    <location>
        <position position="269"/>
    </location>
    <ligand>
        <name>L-glutamine</name>
        <dbReference type="ChEBI" id="CHEBI:58359"/>
    </ligand>
</feature>
<dbReference type="EMBL" id="JAOCQI010000003">
    <property type="protein sequence ID" value="MCT7313695.1"/>
    <property type="molecule type" value="Genomic_DNA"/>
</dbReference>
<evidence type="ECO:0000256" key="11">
    <source>
        <dbReference type="ARBA" id="ARBA00048816"/>
    </source>
</evidence>
<dbReference type="InterPro" id="IPR035686">
    <property type="entry name" value="CPSase_GATase1"/>
</dbReference>
<dbReference type="CDD" id="cd01744">
    <property type="entry name" value="GATase1_CPSase"/>
    <property type="match status" value="1"/>
</dbReference>
<dbReference type="Proteomes" id="UP001164374">
    <property type="component" value="Unassembled WGS sequence"/>
</dbReference>
<evidence type="ECO:0000256" key="10">
    <source>
        <dbReference type="ARBA" id="ARBA00022975"/>
    </source>
</evidence>
<keyword evidence="10 13" id="KW-0665">Pyrimidine biosynthesis</keyword>
<dbReference type="SMART" id="SM01097">
    <property type="entry name" value="CPSase_sm_chain"/>
    <property type="match status" value="1"/>
</dbReference>
<dbReference type="Gene3D" id="3.50.30.20">
    <property type="entry name" value="Carbamoyl-phosphate synthase small subunit, N-terminal domain"/>
    <property type="match status" value="1"/>
</dbReference>
<dbReference type="GO" id="GO:0006541">
    <property type="term" value="P:glutamine metabolic process"/>
    <property type="evidence" value="ECO:0007669"/>
    <property type="project" value="InterPro"/>
</dbReference>
<dbReference type="SUPFAM" id="SSF52317">
    <property type="entry name" value="Class I glutamine amidotransferase-like"/>
    <property type="match status" value="1"/>
</dbReference>
<dbReference type="GO" id="GO:0006207">
    <property type="term" value="P:'de novo' pyrimidine nucleobase biosynthetic process"/>
    <property type="evidence" value="ECO:0007669"/>
    <property type="project" value="InterPro"/>
</dbReference>
<dbReference type="InterPro" id="IPR006274">
    <property type="entry name" value="CarbamoylP_synth_ssu"/>
</dbReference>
<dbReference type="EC" id="6.3.5.5" evidence="13"/>
<feature type="binding site" evidence="13">
    <location>
        <position position="50"/>
    </location>
    <ligand>
        <name>L-glutamine</name>
        <dbReference type="ChEBI" id="CHEBI:58359"/>
    </ligand>
</feature>
<evidence type="ECO:0000256" key="5">
    <source>
        <dbReference type="ARBA" id="ARBA00022598"/>
    </source>
</evidence>
<dbReference type="PANTHER" id="PTHR43418:SF7">
    <property type="entry name" value="CARBAMOYL-PHOSPHATE SYNTHASE SMALL CHAIN"/>
    <property type="match status" value="1"/>
</dbReference>
<feature type="binding site" evidence="13">
    <location>
        <position position="272"/>
    </location>
    <ligand>
        <name>L-glutamine</name>
        <dbReference type="ChEBI" id="CHEBI:58359"/>
    </ligand>
</feature>
<sequence length="378" mass="40824">MLPSFPPAILALADGTVFRGYSIGAAGHTIGEVVFNTAITGYQEILTDPSYSRQIVTLTYPHIGNVGVNREDVEATKVHAAGLIIKDLPILASNFRKEHSLSHYLKGEKVVAIAGIDTRKLTRILREKGAQNGCILAGEDNVQKAIDLARSFPGLSGMDLAKVVSVTEPYEWTQTEWALGRGYGKQDAPKYHVVAYDFGVKFNILRMLAERGCRVTVVPAQTSAADVLAHNPDGVFLSNGPGDPEPCDYAIAAAKEFLERRLPTFGICLGHQIMGLAVGAKTLKMKTGHHGANHPVKDLQDGRVVITSQNHGFAVDPESLPANARVTHVSLFDGTLQGFELTDRPAFCFQGHPEASPGPHDIAYLFDRFTAAMDAAKQ</sequence>
<dbReference type="HAMAP" id="MF_01209">
    <property type="entry name" value="CPSase_S_chain"/>
    <property type="match status" value="1"/>
</dbReference>
<feature type="binding site" evidence="13">
    <location>
        <position position="313"/>
    </location>
    <ligand>
        <name>L-glutamine</name>
        <dbReference type="ChEBI" id="CHEBI:58359"/>
    </ligand>
</feature>
<dbReference type="RefSeq" id="WP_260779968.1">
    <property type="nucleotide sequence ID" value="NZ_JAOCQI010000003.1"/>
</dbReference>
<keyword evidence="4 13" id="KW-0055">Arginine biosynthesis</keyword>
<reference evidence="16 18" key="1">
    <citation type="journal article" date="2023" name="Front. Microbiol.">
        <title>Ralstonia chuxiongensis sp. nov., Ralstonia mojiangensis sp. nov., and Ralstonia soli sp. nov., isolated from tobacco fields, are three novel species in the family Burkholderiaceae.</title>
        <authorList>
            <person name="Lu C.H."/>
            <person name="Zhang Y.Y."/>
            <person name="Jiang N."/>
            <person name="Chen W."/>
            <person name="Shao X."/>
            <person name="Zhao Z.M."/>
            <person name="Lu W.L."/>
            <person name="Hu X."/>
            <person name="Xi Y.X."/>
            <person name="Zou S.Y."/>
            <person name="Wei Q.J."/>
            <person name="Lin Z.L."/>
            <person name="Gong L."/>
            <person name="Gai X.T."/>
            <person name="Zhang L.Q."/>
            <person name="Li J.Y."/>
            <person name="Jin Y."/>
            <person name="Xia Z.Y."/>
        </authorList>
    </citation>
    <scope>NUCLEOTIDE SEQUENCE</scope>
    <source>
        <strain evidence="16">22TCCZM01-4</strain>
        <strain evidence="15 18">22TCJT01-1</strain>
    </source>
</reference>
<dbReference type="Pfam" id="PF00988">
    <property type="entry name" value="CPSase_sm_chain"/>
    <property type="match status" value="1"/>
</dbReference>
<evidence type="ECO:0000259" key="14">
    <source>
        <dbReference type="SMART" id="SM01097"/>
    </source>
</evidence>
<comment type="pathway">
    <text evidence="1 13">Pyrimidine metabolism; UMP biosynthesis via de novo pathway; (S)-dihydroorotate from bicarbonate: step 1/3.</text>
</comment>
<comment type="pathway">
    <text evidence="2 13">Amino-acid biosynthesis; L-arginine biosynthesis; carbamoyl phosphate from bicarbonate: step 1/1.</text>
</comment>
<comment type="catalytic activity">
    <reaction evidence="11 13">
        <text>hydrogencarbonate + L-glutamine + 2 ATP + H2O = carbamoyl phosphate + L-glutamate + 2 ADP + phosphate + 2 H(+)</text>
        <dbReference type="Rhea" id="RHEA:18633"/>
        <dbReference type="ChEBI" id="CHEBI:15377"/>
        <dbReference type="ChEBI" id="CHEBI:15378"/>
        <dbReference type="ChEBI" id="CHEBI:17544"/>
        <dbReference type="ChEBI" id="CHEBI:29985"/>
        <dbReference type="ChEBI" id="CHEBI:30616"/>
        <dbReference type="ChEBI" id="CHEBI:43474"/>
        <dbReference type="ChEBI" id="CHEBI:58228"/>
        <dbReference type="ChEBI" id="CHEBI:58359"/>
        <dbReference type="ChEBI" id="CHEBI:456216"/>
        <dbReference type="EC" id="6.3.5.5"/>
    </reaction>
</comment>
<dbReference type="FunFam" id="3.50.30.20:FF:000001">
    <property type="entry name" value="Carbamoyl-phosphate synthase small chain"/>
    <property type="match status" value="1"/>
</dbReference>
<evidence type="ECO:0000256" key="4">
    <source>
        <dbReference type="ARBA" id="ARBA00022571"/>
    </source>
</evidence>
<comment type="function">
    <text evidence="13">Small subunit of the glutamine-dependent carbamoyl phosphate synthetase (CPSase). CPSase catalyzes the formation of carbamoyl phosphate from the ammonia moiety of glutamine, carbonate, and phosphate donated by ATP, constituting the first step of 2 biosynthetic pathways, one leading to arginine and/or urea and the other to pyrimidine nucleotides. The small subunit (glutamine amidotransferase) binds and cleaves glutamine to supply the large subunit with the substrate ammonia.</text>
</comment>
<keyword evidence="9 13" id="KW-0315">Glutamine amidotransferase</keyword>
<organism evidence="16 17">
    <name type="scientific">Ralstonia mojiangensis</name>
    <dbReference type="NCBI Taxonomy" id="2953895"/>
    <lineage>
        <taxon>Bacteria</taxon>
        <taxon>Pseudomonadati</taxon>
        <taxon>Pseudomonadota</taxon>
        <taxon>Betaproteobacteria</taxon>
        <taxon>Burkholderiales</taxon>
        <taxon>Burkholderiaceae</taxon>
        <taxon>Ralstonia</taxon>
    </lineage>
</organism>
<evidence type="ECO:0000256" key="8">
    <source>
        <dbReference type="ARBA" id="ARBA00022840"/>
    </source>
</evidence>
<keyword evidence="18" id="KW-1185">Reference proteome</keyword>
<feature type="binding site" evidence="13">
    <location>
        <position position="310"/>
    </location>
    <ligand>
        <name>L-glutamine</name>
        <dbReference type="ChEBI" id="CHEBI:58359"/>
    </ligand>
</feature>
<dbReference type="InterPro" id="IPR029062">
    <property type="entry name" value="Class_I_gatase-like"/>
</dbReference>
<dbReference type="EMBL" id="JAOCQJ010000002">
    <property type="protein sequence ID" value="MCT7316274.1"/>
    <property type="molecule type" value="Genomic_DNA"/>
</dbReference>
<dbReference type="GO" id="GO:0005524">
    <property type="term" value="F:ATP binding"/>
    <property type="evidence" value="ECO:0007669"/>
    <property type="project" value="UniProtKB-UniRule"/>
</dbReference>
<dbReference type="Gene3D" id="3.40.50.880">
    <property type="match status" value="1"/>
</dbReference>
<dbReference type="InterPro" id="IPR050472">
    <property type="entry name" value="Anth_synth/Amidotransfase"/>
</dbReference>
<evidence type="ECO:0000313" key="16">
    <source>
        <dbReference type="EMBL" id="MCT7316274.1"/>
    </source>
</evidence>
<feature type="active site" description="Nucleophile" evidence="13">
    <location>
        <position position="268"/>
    </location>
</feature>
<dbReference type="InterPro" id="IPR036480">
    <property type="entry name" value="CarbP_synth_ssu_N_sf"/>
</dbReference>
<dbReference type="PANTHER" id="PTHR43418">
    <property type="entry name" value="MULTIFUNCTIONAL TRYPTOPHAN BIOSYNTHESIS PROTEIN-RELATED"/>
    <property type="match status" value="1"/>
</dbReference>
<dbReference type="InterPro" id="IPR002474">
    <property type="entry name" value="CarbamoylP_synth_ssu_N"/>
</dbReference>
<evidence type="ECO:0000313" key="18">
    <source>
        <dbReference type="Proteomes" id="UP001164420"/>
    </source>
</evidence>
<comment type="caution">
    <text evidence="16">The sequence shown here is derived from an EMBL/GenBank/DDBJ whole genome shotgun (WGS) entry which is preliminary data.</text>
</comment>
<feature type="binding site" evidence="13">
    <location>
        <position position="240"/>
    </location>
    <ligand>
        <name>L-glutamine</name>
        <dbReference type="ChEBI" id="CHEBI:58359"/>
    </ligand>
</feature>
<comment type="similarity">
    <text evidence="3 13">Belongs to the CarA family.</text>
</comment>
<dbReference type="NCBIfam" id="TIGR01368">
    <property type="entry name" value="CPSaseIIsmall"/>
    <property type="match status" value="1"/>
</dbReference>
<protein>
    <recommendedName>
        <fullName evidence="13">Carbamoyl phosphate synthase small chain</fullName>
        <ecNumber evidence="13">6.3.5.5</ecNumber>
    </recommendedName>
    <alternativeName>
        <fullName evidence="13">Carbamoyl phosphate synthetase glutamine chain</fullName>
    </alternativeName>
</protein>
<evidence type="ECO:0000256" key="6">
    <source>
        <dbReference type="ARBA" id="ARBA00022605"/>
    </source>
</evidence>
<dbReference type="GO" id="GO:0044205">
    <property type="term" value="P:'de novo' UMP biosynthetic process"/>
    <property type="evidence" value="ECO:0007669"/>
    <property type="project" value="UniProtKB-UniRule"/>
</dbReference>
<dbReference type="FunFam" id="3.40.50.880:FF:000011">
    <property type="entry name" value="Carbamoyl-phosphate synthase small chain"/>
    <property type="match status" value="1"/>
</dbReference>
<feature type="domain" description="Carbamoyl-phosphate synthase small subunit N-terminal" evidence="14">
    <location>
        <begin position="6"/>
        <end position="136"/>
    </location>
</feature>
<keyword evidence="7 13" id="KW-0547">Nucleotide-binding</keyword>
<dbReference type="SUPFAM" id="SSF52021">
    <property type="entry name" value="Carbamoyl phosphate synthetase, small subunit N-terminal domain"/>
    <property type="match status" value="1"/>
</dbReference>
<keyword evidence="8 13" id="KW-0067">ATP-binding</keyword>
<proteinExistence type="inferred from homology"/>
<evidence type="ECO:0000256" key="2">
    <source>
        <dbReference type="ARBA" id="ARBA00005077"/>
    </source>
</evidence>
<dbReference type="AlphaFoldDB" id="A0AAE3I2F6"/>
<feature type="region of interest" description="CPSase" evidence="13">
    <location>
        <begin position="1"/>
        <end position="191"/>
    </location>
</feature>
<dbReference type="GO" id="GO:0006526">
    <property type="term" value="P:L-arginine biosynthetic process"/>
    <property type="evidence" value="ECO:0007669"/>
    <property type="project" value="UniProtKB-UniRule"/>
</dbReference>
<dbReference type="PROSITE" id="PS51273">
    <property type="entry name" value="GATASE_TYPE_1"/>
    <property type="match status" value="1"/>
</dbReference>
<comment type="subunit">
    <text evidence="13">Composed of two chains; the small (or glutamine) chain promotes the hydrolysis of glutamine to ammonia, which is used by the large (or ammonia) chain to synthesize carbamoyl phosphate. Tetramer of heterodimers (alpha,beta)4.</text>
</comment>
<dbReference type="Pfam" id="PF00117">
    <property type="entry name" value="GATase"/>
    <property type="match status" value="1"/>
</dbReference>
<evidence type="ECO:0000256" key="3">
    <source>
        <dbReference type="ARBA" id="ARBA00007800"/>
    </source>
</evidence>
<keyword evidence="5 13" id="KW-0436">Ligase</keyword>
<feature type="active site" evidence="13">
    <location>
        <position position="352"/>
    </location>
</feature>
<feature type="active site" evidence="13">
    <location>
        <position position="354"/>
    </location>
</feature>
<evidence type="ECO:0000313" key="15">
    <source>
        <dbReference type="EMBL" id="MCT7313695.1"/>
    </source>
</evidence>
<dbReference type="PRINTS" id="PR00096">
    <property type="entry name" value="GATASE"/>
</dbReference>
<feature type="binding site" evidence="13">
    <location>
        <position position="242"/>
    </location>
    <ligand>
        <name>L-glutamine</name>
        <dbReference type="ChEBI" id="CHEBI:58359"/>
    </ligand>
</feature>
<reference evidence="16" key="2">
    <citation type="submission" date="2023-02" db="EMBL/GenBank/DDBJ databases">
        <authorList>
            <person name="Lu C.-H."/>
        </authorList>
    </citation>
    <scope>NUCLEOTIDE SEQUENCE</scope>
    <source>
        <strain evidence="16">22TCCZM01-4</strain>
        <strain evidence="15">22TCJT01-1</strain>
    </source>
</reference>
<feature type="binding site" evidence="13">
    <location>
        <position position="312"/>
    </location>
    <ligand>
        <name>L-glutamine</name>
        <dbReference type="ChEBI" id="CHEBI:58359"/>
    </ligand>
</feature>
<dbReference type="GO" id="GO:0004088">
    <property type="term" value="F:carbamoyl-phosphate synthase (glutamine-hydrolyzing) activity"/>
    <property type="evidence" value="ECO:0007669"/>
    <property type="project" value="UniProtKB-UniRule"/>
</dbReference>
<accession>A0AAE3I2F6</accession>